<evidence type="ECO:0000256" key="3">
    <source>
        <dbReference type="ARBA" id="ARBA00022692"/>
    </source>
</evidence>
<feature type="domain" description="DUF2179" evidence="7">
    <location>
        <begin position="229"/>
        <end position="277"/>
    </location>
</feature>
<dbReference type="PANTHER" id="PTHR33545:SF5">
    <property type="entry name" value="UPF0750 MEMBRANE PROTEIN YITT"/>
    <property type="match status" value="1"/>
</dbReference>
<dbReference type="InterPro" id="IPR003740">
    <property type="entry name" value="YitT"/>
</dbReference>
<reference evidence="9 10" key="1">
    <citation type="submission" date="2016-04" db="EMBL/GenBank/DDBJ databases">
        <title>Draft genome of an Enterococcus thailandicus strain isolated from bovine feces.</title>
        <authorList>
            <person name="Beukers A.G."/>
            <person name="Zaheer R."/>
            <person name="Goji N."/>
            <person name="Cook S.R."/>
            <person name="Amoako K."/>
            <person name="Chaves A.V."/>
            <person name="Ward M.P."/>
            <person name="Mcallister T.A."/>
        </authorList>
    </citation>
    <scope>NUCLEOTIDE SEQUENCE [LARGE SCALE GENOMIC DNA]</scope>
    <source>
        <strain evidence="9 10">F0711D 46</strain>
    </source>
</reference>
<dbReference type="Proteomes" id="UP000078516">
    <property type="component" value="Unassembled WGS sequence"/>
</dbReference>
<dbReference type="PANTHER" id="PTHR33545">
    <property type="entry name" value="UPF0750 MEMBRANE PROTEIN YITT-RELATED"/>
    <property type="match status" value="1"/>
</dbReference>
<keyword evidence="5 6" id="KW-0472">Membrane</keyword>
<comment type="subcellular location">
    <subcellularLocation>
        <location evidence="1">Cell membrane</location>
        <topology evidence="1">Multi-pass membrane protein</topology>
    </subcellularLocation>
</comment>
<proteinExistence type="predicted"/>
<evidence type="ECO:0000256" key="4">
    <source>
        <dbReference type="ARBA" id="ARBA00022989"/>
    </source>
</evidence>
<dbReference type="AlphaFoldDB" id="A0A179EPY1"/>
<evidence type="ECO:0000256" key="1">
    <source>
        <dbReference type="ARBA" id="ARBA00004651"/>
    </source>
</evidence>
<name>A0A179EPY1_ENTTH</name>
<evidence type="ECO:0000256" key="5">
    <source>
        <dbReference type="ARBA" id="ARBA00023136"/>
    </source>
</evidence>
<dbReference type="OrthoDB" id="2417289at2"/>
<feature type="transmembrane region" description="Helical" evidence="6">
    <location>
        <begin position="159"/>
        <end position="178"/>
    </location>
</feature>
<feature type="transmembrane region" description="Helical" evidence="6">
    <location>
        <begin position="117"/>
        <end position="139"/>
    </location>
</feature>
<keyword evidence="4 6" id="KW-1133">Transmembrane helix</keyword>
<evidence type="ECO:0000256" key="6">
    <source>
        <dbReference type="SAM" id="Phobius"/>
    </source>
</evidence>
<dbReference type="EMBL" id="BJUG01000004">
    <property type="protein sequence ID" value="GEK36701.1"/>
    <property type="molecule type" value="Genomic_DNA"/>
</dbReference>
<sequence length="292" mass="32481">MFQAKQEKFWQDLVTKVTIALIYAFLYSIALNFFWQPGHIYAGGLTGIAQILSTLFDRTGGFTLSISVIYYLLNVPMFILAWVKINKKFVFFTVISVTFASFAISMVPTVSLTNDPIICAIFGGVINGFSLGLALKYGIATGGMDALIITLRQHTGRSVGAISMGINGLIILTAGYLFGWPYAFYSLLAIFVSGKVTDLVYVKHQKVQVMVITQQPNHVIPELQKVLKRGITVIPQGYGAYDYRAQTILITVITFYEMELLAKIMKEVDPKAFVSVSQDIKILSHFEELDIL</sequence>
<dbReference type="GO" id="GO:0005886">
    <property type="term" value="C:plasma membrane"/>
    <property type="evidence" value="ECO:0007669"/>
    <property type="project" value="UniProtKB-SubCell"/>
</dbReference>
<dbReference type="EMBL" id="LWMN01000014">
    <property type="protein sequence ID" value="OAQ55296.1"/>
    <property type="molecule type" value="Genomic_DNA"/>
</dbReference>
<feature type="transmembrane region" description="Helical" evidence="6">
    <location>
        <begin position="13"/>
        <end position="35"/>
    </location>
</feature>
<dbReference type="PIRSF" id="PIRSF006483">
    <property type="entry name" value="Membrane_protein_YitT"/>
    <property type="match status" value="1"/>
</dbReference>
<dbReference type="RefSeq" id="WP_067484353.1">
    <property type="nucleotide sequence ID" value="NZ_BJUG01000004.1"/>
</dbReference>
<dbReference type="InterPro" id="IPR051461">
    <property type="entry name" value="UPF0750_membrane"/>
</dbReference>
<evidence type="ECO:0000259" key="7">
    <source>
        <dbReference type="Pfam" id="PF10035"/>
    </source>
</evidence>
<dbReference type="GeneID" id="77487035"/>
<dbReference type="Pfam" id="PF10035">
    <property type="entry name" value="DUF2179"/>
    <property type="match status" value="1"/>
</dbReference>
<dbReference type="Proteomes" id="UP000321361">
    <property type="component" value="Unassembled WGS sequence"/>
</dbReference>
<protein>
    <submittedName>
        <fullName evidence="8">Membrane protein</fullName>
    </submittedName>
</protein>
<comment type="caution">
    <text evidence="9">The sequence shown here is derived from an EMBL/GenBank/DDBJ whole genome shotgun (WGS) entry which is preliminary data.</text>
</comment>
<evidence type="ECO:0000313" key="9">
    <source>
        <dbReference type="EMBL" id="OAQ55296.1"/>
    </source>
</evidence>
<dbReference type="Pfam" id="PF02588">
    <property type="entry name" value="YitT_membrane"/>
    <property type="match status" value="1"/>
</dbReference>
<gene>
    <name evidence="9" type="ORF">A6E74_09235</name>
    <name evidence="8" type="ORF">ETH01_09880</name>
</gene>
<keyword evidence="3 6" id="KW-0812">Transmembrane</keyword>
<evidence type="ECO:0000313" key="8">
    <source>
        <dbReference type="EMBL" id="GEK36701.1"/>
    </source>
</evidence>
<dbReference type="PATRIC" id="fig|417368.6.peg.1588"/>
<keyword evidence="2" id="KW-1003">Cell membrane</keyword>
<dbReference type="KEGG" id="eth:CK496_05210"/>
<feature type="transmembrane region" description="Helical" evidence="6">
    <location>
        <begin position="62"/>
        <end position="82"/>
    </location>
</feature>
<reference evidence="8 11" key="2">
    <citation type="submission" date="2019-07" db="EMBL/GenBank/DDBJ databases">
        <title>Whole genome shotgun sequence of Enterococcus thailandicus NBRC 101867.</title>
        <authorList>
            <person name="Hosoyama A."/>
            <person name="Uohara A."/>
            <person name="Ohji S."/>
            <person name="Ichikawa N."/>
        </authorList>
    </citation>
    <scope>NUCLEOTIDE SEQUENCE [LARGE SCALE GENOMIC DNA]</scope>
    <source>
        <strain evidence="8 11">NBRC 101867</strain>
    </source>
</reference>
<dbReference type="InterPro" id="IPR015867">
    <property type="entry name" value="N-reg_PII/ATP_PRibTrfase_C"/>
</dbReference>
<keyword evidence="10" id="KW-1185">Reference proteome</keyword>
<evidence type="ECO:0000256" key="2">
    <source>
        <dbReference type="ARBA" id="ARBA00022475"/>
    </source>
</evidence>
<evidence type="ECO:0000313" key="10">
    <source>
        <dbReference type="Proteomes" id="UP000078516"/>
    </source>
</evidence>
<dbReference type="InterPro" id="IPR019264">
    <property type="entry name" value="DUF2179"/>
</dbReference>
<evidence type="ECO:0000313" key="11">
    <source>
        <dbReference type="Proteomes" id="UP000321361"/>
    </source>
</evidence>
<dbReference type="Gene3D" id="3.30.70.120">
    <property type="match status" value="1"/>
</dbReference>
<accession>A0A179EPY1</accession>
<dbReference type="CDD" id="cd16380">
    <property type="entry name" value="YitT_C"/>
    <property type="match status" value="1"/>
</dbReference>
<organism evidence="9 10">
    <name type="scientific">Enterococcus thailandicus</name>
    <dbReference type="NCBI Taxonomy" id="417368"/>
    <lineage>
        <taxon>Bacteria</taxon>
        <taxon>Bacillati</taxon>
        <taxon>Bacillota</taxon>
        <taxon>Bacilli</taxon>
        <taxon>Lactobacillales</taxon>
        <taxon>Enterococcaceae</taxon>
        <taxon>Enterococcus</taxon>
    </lineage>
</organism>
<feature type="transmembrane region" description="Helical" evidence="6">
    <location>
        <begin position="89"/>
        <end position="111"/>
    </location>
</feature>